<dbReference type="RefSeq" id="WP_250927434.1">
    <property type="nucleotide sequence ID" value="NZ_JAMQBK010000013.1"/>
</dbReference>
<reference evidence="1 2" key="1">
    <citation type="journal article" date="2022" name="Syst. Appl. Microbiol.">
        <title>Rhodopirellula aestuarii sp. nov., a novel member of the genus Rhodopirellula isolated from brackish sediments collected in the Tagus River estuary, Portugal.</title>
        <authorList>
            <person name="Vitorino I.R."/>
            <person name="Klimek D."/>
            <person name="Calusinska M."/>
            <person name="Lobo-da-Cunha A."/>
            <person name="Vasconcelos V."/>
            <person name="Lage O.M."/>
        </authorList>
    </citation>
    <scope>NUCLEOTIDE SEQUENCE [LARGE SCALE GENOMIC DNA]</scope>
    <source>
        <strain evidence="1 2">ICT_H3.1</strain>
    </source>
</reference>
<organism evidence="1 2">
    <name type="scientific">Aporhodopirellula aestuarii</name>
    <dbReference type="NCBI Taxonomy" id="2950107"/>
    <lineage>
        <taxon>Bacteria</taxon>
        <taxon>Pseudomonadati</taxon>
        <taxon>Planctomycetota</taxon>
        <taxon>Planctomycetia</taxon>
        <taxon>Pirellulales</taxon>
        <taxon>Pirellulaceae</taxon>
        <taxon>Aporhodopirellula</taxon>
    </lineage>
</organism>
<dbReference type="EMBL" id="JAMQBK010000013">
    <property type="protein sequence ID" value="MCM2369764.1"/>
    <property type="molecule type" value="Genomic_DNA"/>
</dbReference>
<evidence type="ECO:0000313" key="2">
    <source>
        <dbReference type="Proteomes" id="UP001202961"/>
    </source>
</evidence>
<protein>
    <recommendedName>
        <fullName evidence="3">Glycine zipper family protein</fullName>
    </recommendedName>
</protein>
<name>A0ABT0TYT4_9BACT</name>
<evidence type="ECO:0008006" key="3">
    <source>
        <dbReference type="Google" id="ProtNLM"/>
    </source>
</evidence>
<gene>
    <name evidence="1" type="ORF">NB063_03930</name>
</gene>
<evidence type="ECO:0000313" key="1">
    <source>
        <dbReference type="EMBL" id="MCM2369764.1"/>
    </source>
</evidence>
<proteinExistence type="predicted"/>
<keyword evidence="2" id="KW-1185">Reference proteome</keyword>
<sequence>MRDTFRSVGALTGLCVGLSLMWLMGMGGLVPAAIFGAGGAVIGGMTGERIHDRGGR</sequence>
<comment type="caution">
    <text evidence="1">The sequence shown here is derived from an EMBL/GenBank/DDBJ whole genome shotgun (WGS) entry which is preliminary data.</text>
</comment>
<dbReference type="Proteomes" id="UP001202961">
    <property type="component" value="Unassembled WGS sequence"/>
</dbReference>
<accession>A0ABT0TYT4</accession>